<dbReference type="InterPro" id="IPR036259">
    <property type="entry name" value="MFS_trans_sf"/>
</dbReference>
<dbReference type="AlphaFoldDB" id="A0A8J6TED0"/>
<dbReference type="Gene3D" id="1.20.1250.20">
    <property type="entry name" value="MFS general substrate transporter like domains"/>
    <property type="match status" value="2"/>
</dbReference>
<feature type="transmembrane region" description="Helical" evidence="5">
    <location>
        <begin position="323"/>
        <end position="341"/>
    </location>
</feature>
<reference evidence="7 8" key="1">
    <citation type="submission" date="2020-08" db="EMBL/GenBank/DDBJ databases">
        <title>Bridging the membrane lipid divide: bacteria of the FCB group superphylum have the potential to synthesize archaeal ether lipids.</title>
        <authorList>
            <person name="Villanueva L."/>
            <person name="Von Meijenfeldt F.A.B."/>
            <person name="Westbye A.B."/>
            <person name="Yadav S."/>
            <person name="Hopmans E.C."/>
            <person name="Dutilh B.E."/>
            <person name="Sinninghe Damste J.S."/>
        </authorList>
    </citation>
    <scope>NUCLEOTIDE SEQUENCE [LARGE SCALE GENOMIC DNA]</scope>
    <source>
        <strain evidence="7">NIOZ-UU36</strain>
    </source>
</reference>
<dbReference type="PANTHER" id="PTHR23526">
    <property type="entry name" value="INTEGRAL MEMBRANE TRANSPORT PROTEIN-RELATED"/>
    <property type="match status" value="1"/>
</dbReference>
<evidence type="ECO:0000256" key="4">
    <source>
        <dbReference type="ARBA" id="ARBA00023136"/>
    </source>
</evidence>
<dbReference type="EMBL" id="JACNJN010000063">
    <property type="protein sequence ID" value="MBC8334393.1"/>
    <property type="molecule type" value="Genomic_DNA"/>
</dbReference>
<dbReference type="Pfam" id="PF12832">
    <property type="entry name" value="MFS_1_like"/>
    <property type="match status" value="1"/>
</dbReference>
<organism evidence="7 8">
    <name type="scientific">Candidatus Desulfolinea nitratireducens</name>
    <dbReference type="NCBI Taxonomy" id="2841698"/>
    <lineage>
        <taxon>Bacteria</taxon>
        <taxon>Bacillati</taxon>
        <taxon>Chloroflexota</taxon>
        <taxon>Anaerolineae</taxon>
        <taxon>Anaerolineales</taxon>
        <taxon>Anaerolineales incertae sedis</taxon>
        <taxon>Candidatus Desulfolinea</taxon>
    </lineage>
</organism>
<evidence type="ECO:0000313" key="7">
    <source>
        <dbReference type="EMBL" id="MBC8334393.1"/>
    </source>
</evidence>
<keyword evidence="2 5" id="KW-0812">Transmembrane</keyword>
<evidence type="ECO:0000256" key="2">
    <source>
        <dbReference type="ARBA" id="ARBA00022692"/>
    </source>
</evidence>
<comment type="caution">
    <text evidence="7">The sequence shown here is derived from an EMBL/GenBank/DDBJ whole genome shotgun (WGS) entry which is preliminary data.</text>
</comment>
<sequence length="448" mass="48326">MKATQTLRIFNTRLRNSVTQFATGGNWAIEFSKGTRHNLRSFFFDGVSASASDSIILTYLTLYLLSLGGGTADVGLMTSLASLSAVLLLIPGAKLVDRTGKRKMIVLMSGGGIRRIAILLLAMVPLAISGKAAIYVVIALMVIMDGMGNLGLPAWISMTADIVPLSKRGRYFGTRNMAMGVSKILTTFIVGLLITRIGSPVGFQWAMGLAFIFGMISTSYFSRINETEFAEKKPFRGKTESYSIKALISTLRSDRNFTLFCIYTAVWTFSLSLAGPFFSVYMVQDLKATAAFVGVTSIVSALSSIPAQKLFGPLADKWGARKLILVTSGIIPILPLMWYFTSEPWHVFPINTIGGALWAGYGIATFNFLLSVSPAEQRARYTALYQISVASSAALGAALGGVVANYLGLNIIFLLSGIGRFMAAGIFAKFVHSPTEEQACLQSSGQFK</sequence>
<feature type="transmembrane region" description="Helical" evidence="5">
    <location>
        <begin position="257"/>
        <end position="278"/>
    </location>
</feature>
<comment type="subcellular location">
    <subcellularLocation>
        <location evidence="1">Cell membrane</location>
        <topology evidence="1">Multi-pass membrane protein</topology>
    </subcellularLocation>
</comment>
<dbReference type="GO" id="GO:0022857">
    <property type="term" value="F:transmembrane transporter activity"/>
    <property type="evidence" value="ECO:0007669"/>
    <property type="project" value="InterPro"/>
</dbReference>
<gene>
    <name evidence="7" type="ORF">H8E29_03935</name>
</gene>
<dbReference type="InterPro" id="IPR052528">
    <property type="entry name" value="Sugar_transport-like"/>
</dbReference>
<feature type="transmembrane region" description="Helical" evidence="5">
    <location>
        <begin position="74"/>
        <end position="93"/>
    </location>
</feature>
<feature type="transmembrane region" description="Helical" evidence="5">
    <location>
        <begin position="134"/>
        <end position="156"/>
    </location>
</feature>
<feature type="transmembrane region" description="Helical" evidence="5">
    <location>
        <begin position="290"/>
        <end position="311"/>
    </location>
</feature>
<feature type="transmembrane region" description="Helical" evidence="5">
    <location>
        <begin position="105"/>
        <end position="128"/>
    </location>
</feature>
<feature type="domain" description="Major facilitator superfamily (MFS) profile" evidence="6">
    <location>
        <begin position="256"/>
        <end position="448"/>
    </location>
</feature>
<dbReference type="Proteomes" id="UP000614469">
    <property type="component" value="Unassembled WGS sequence"/>
</dbReference>
<evidence type="ECO:0000259" key="6">
    <source>
        <dbReference type="PROSITE" id="PS50850"/>
    </source>
</evidence>
<evidence type="ECO:0000256" key="3">
    <source>
        <dbReference type="ARBA" id="ARBA00022989"/>
    </source>
</evidence>
<name>A0A8J6TED0_9CHLR</name>
<protein>
    <submittedName>
        <fullName evidence="7">MFS transporter</fullName>
    </submittedName>
</protein>
<dbReference type="PANTHER" id="PTHR23526:SF2">
    <property type="entry name" value="MAJOR FACILITATOR SUPERFAMILY (MFS) PROFILE DOMAIN-CONTAINING PROTEIN"/>
    <property type="match status" value="1"/>
</dbReference>
<evidence type="ECO:0000256" key="5">
    <source>
        <dbReference type="SAM" id="Phobius"/>
    </source>
</evidence>
<feature type="transmembrane region" description="Helical" evidence="5">
    <location>
        <begin position="42"/>
        <end position="62"/>
    </location>
</feature>
<evidence type="ECO:0000256" key="1">
    <source>
        <dbReference type="ARBA" id="ARBA00004651"/>
    </source>
</evidence>
<dbReference type="GO" id="GO:0005886">
    <property type="term" value="C:plasma membrane"/>
    <property type="evidence" value="ECO:0007669"/>
    <property type="project" value="UniProtKB-SubCell"/>
</dbReference>
<accession>A0A8J6TED0</accession>
<feature type="transmembrane region" description="Helical" evidence="5">
    <location>
        <begin position="347"/>
        <end position="370"/>
    </location>
</feature>
<feature type="transmembrane region" description="Helical" evidence="5">
    <location>
        <begin position="203"/>
        <end position="222"/>
    </location>
</feature>
<dbReference type="SUPFAM" id="SSF103473">
    <property type="entry name" value="MFS general substrate transporter"/>
    <property type="match status" value="1"/>
</dbReference>
<evidence type="ECO:0000313" key="8">
    <source>
        <dbReference type="Proteomes" id="UP000614469"/>
    </source>
</evidence>
<dbReference type="PROSITE" id="PS50850">
    <property type="entry name" value="MFS"/>
    <property type="match status" value="1"/>
</dbReference>
<feature type="transmembrane region" description="Helical" evidence="5">
    <location>
        <begin position="177"/>
        <end position="197"/>
    </location>
</feature>
<dbReference type="InterPro" id="IPR024989">
    <property type="entry name" value="MFS_assoc_dom"/>
</dbReference>
<proteinExistence type="predicted"/>
<keyword evidence="3 5" id="KW-1133">Transmembrane helix</keyword>
<keyword evidence="4 5" id="KW-0472">Membrane</keyword>
<dbReference type="InterPro" id="IPR020846">
    <property type="entry name" value="MFS_dom"/>
</dbReference>